<dbReference type="Gene3D" id="3.40.710.10">
    <property type="entry name" value="DD-peptidase/beta-lactamase superfamily"/>
    <property type="match status" value="1"/>
</dbReference>
<comment type="caution">
    <text evidence="3">The sequence shown here is derived from an EMBL/GenBank/DDBJ whole genome shotgun (WGS) entry which is preliminary data.</text>
</comment>
<evidence type="ECO:0000313" key="4">
    <source>
        <dbReference type="Proteomes" id="UP001217089"/>
    </source>
</evidence>
<keyword evidence="4" id="KW-1185">Reference proteome</keyword>
<feature type="chain" id="PRO_5046732937" description="Beta-lactamase-related domain-containing protein" evidence="1">
    <location>
        <begin position="27"/>
        <end position="528"/>
    </location>
</feature>
<dbReference type="EMBL" id="JARBDR010000903">
    <property type="protein sequence ID" value="KAJ8304724.1"/>
    <property type="molecule type" value="Genomic_DNA"/>
</dbReference>
<dbReference type="PANTHER" id="PTHR46825:SF15">
    <property type="entry name" value="BETA-LACTAMASE-RELATED DOMAIN-CONTAINING PROTEIN"/>
    <property type="match status" value="1"/>
</dbReference>
<dbReference type="Proteomes" id="UP001217089">
    <property type="component" value="Unassembled WGS sequence"/>
</dbReference>
<evidence type="ECO:0000313" key="3">
    <source>
        <dbReference type="EMBL" id="KAJ8304724.1"/>
    </source>
</evidence>
<feature type="domain" description="Beta-lactamase-related" evidence="2">
    <location>
        <begin position="33"/>
        <end position="386"/>
    </location>
</feature>
<dbReference type="InterPro" id="IPR001466">
    <property type="entry name" value="Beta-lactam-related"/>
</dbReference>
<sequence length="528" mass="59865">MNPNFGMFGRHVFLFCFFVLITEGDATNFKELEKVIKKYLECKNSPGLAVSVVKNGHIVMSKGFGVKSFYSSEAVTNKTLFGILSLTKGFTSTLIVKLLQNHQRFRLNTTVAEIFGKKDIFSNNLLSNHVTIEDLLAHRVGLPLHGRIRFDSILTRQNLVQVSNLECLERRLKYLKPVGEFRNGFYYSDILYGLVTAIAERISRKSWEKLMMEEIFEPLCMTSSDLVTNVDWTNVDLVEGYFHIDGKPVPVPRELARRWDSIGGSGGILSNAIDMAKWMLFHLNGGKNVYGQQVMEQAELDKTYMAKNVRTPFPSSRNYLKPISPVSFSVPNYALGWRTGMYRGYEIVDNIGSFWGYSNIISLIPSMSLGVFTTMSGEDNNNMFPLQLYLIDTFLGQKPWLNESTLCSFPEPWNPAASPATNPAVIQKNIAPVRRLLLYTGTYKNPAYGSLEVMEMGYNSLFVIYGWASFQLYPSTTPDVFIGEAVGTAANTLRRTGNQFIFQYDIYRRSILRLTIPELESRDPPVFM</sequence>
<dbReference type="PANTHER" id="PTHR46825">
    <property type="entry name" value="D-ALANYL-D-ALANINE-CARBOXYPEPTIDASE/ENDOPEPTIDASE AMPH"/>
    <property type="match status" value="1"/>
</dbReference>
<evidence type="ECO:0000259" key="2">
    <source>
        <dbReference type="Pfam" id="PF00144"/>
    </source>
</evidence>
<protein>
    <recommendedName>
        <fullName evidence="2">Beta-lactamase-related domain-containing protein</fullName>
    </recommendedName>
</protein>
<feature type="signal peptide" evidence="1">
    <location>
        <begin position="1"/>
        <end position="26"/>
    </location>
</feature>
<dbReference type="SUPFAM" id="SSF56601">
    <property type="entry name" value="beta-lactamase/transpeptidase-like"/>
    <property type="match status" value="1"/>
</dbReference>
<dbReference type="Pfam" id="PF00144">
    <property type="entry name" value="Beta-lactamase"/>
    <property type="match status" value="1"/>
</dbReference>
<accession>A0ABQ9EIZ0</accession>
<dbReference type="InterPro" id="IPR050491">
    <property type="entry name" value="AmpC-like"/>
</dbReference>
<proteinExistence type="predicted"/>
<organism evidence="3 4">
    <name type="scientific">Tegillarca granosa</name>
    <name type="common">Malaysian cockle</name>
    <name type="synonym">Anadara granosa</name>
    <dbReference type="NCBI Taxonomy" id="220873"/>
    <lineage>
        <taxon>Eukaryota</taxon>
        <taxon>Metazoa</taxon>
        <taxon>Spiralia</taxon>
        <taxon>Lophotrochozoa</taxon>
        <taxon>Mollusca</taxon>
        <taxon>Bivalvia</taxon>
        <taxon>Autobranchia</taxon>
        <taxon>Pteriomorphia</taxon>
        <taxon>Arcoida</taxon>
        <taxon>Arcoidea</taxon>
        <taxon>Arcidae</taxon>
        <taxon>Tegillarca</taxon>
    </lineage>
</organism>
<name>A0ABQ9EIZ0_TEGGR</name>
<keyword evidence="1" id="KW-0732">Signal</keyword>
<gene>
    <name evidence="3" type="ORF">KUTeg_018307</name>
</gene>
<dbReference type="InterPro" id="IPR012338">
    <property type="entry name" value="Beta-lactam/transpept-like"/>
</dbReference>
<reference evidence="3 4" key="1">
    <citation type="submission" date="2022-12" db="EMBL/GenBank/DDBJ databases">
        <title>Chromosome-level genome of Tegillarca granosa.</title>
        <authorList>
            <person name="Kim J."/>
        </authorList>
    </citation>
    <scope>NUCLEOTIDE SEQUENCE [LARGE SCALE GENOMIC DNA]</scope>
    <source>
        <strain evidence="3">Teg-2019</strain>
        <tissue evidence="3">Adductor muscle</tissue>
    </source>
</reference>
<evidence type="ECO:0000256" key="1">
    <source>
        <dbReference type="SAM" id="SignalP"/>
    </source>
</evidence>